<dbReference type="AlphaFoldDB" id="A0A0D0BDK9"/>
<dbReference type="InterPro" id="IPR001810">
    <property type="entry name" value="F-box_dom"/>
</dbReference>
<keyword evidence="6" id="KW-1185">Reference proteome</keyword>
<feature type="region of interest" description="Disordered" evidence="3">
    <location>
        <begin position="327"/>
        <end position="349"/>
    </location>
</feature>
<feature type="repeat" description="TPR" evidence="2">
    <location>
        <begin position="21"/>
        <end position="54"/>
    </location>
</feature>
<dbReference type="GO" id="GO:0019005">
    <property type="term" value="C:SCF ubiquitin ligase complex"/>
    <property type="evidence" value="ECO:0007669"/>
    <property type="project" value="TreeGrafter"/>
</dbReference>
<sequence>MPPKPFHVTTAPTLSQNSSSAVAIYRQAVIHEQHGELEEALELYRAAFRKEPNVDRHYEREEKLGGLLAQQIASISSVSNSKVKLASRVEHGVIASRSLDSVLQNFPQQLIFEPEDEQESVPFNMLPDEMIVNILKILDPSSLERFASVNRRARVVTLDSSIWRKFVHDTYKPPQVPILPPDGQSFLEYLSEQYLYDFRKLYIEHPRIRLDGVYIAVCHYIRQGLSENSWVNVNHLITYHRYLRFFPNGQVISLLTNEEQPPAQVIPLLQPSLRGVKGLFFGNWHLDGTTVVLSNLIDASSRAFSSLDFSEPETVVELIKKQAATSASSHTHAHPHAHAHAHGHTHGHGSDPLPSIRYIFTMNLTLLSRPLGRWNKMDIVSYDSVNLETGDASPVALKHERPFWFSKVRSYGA</sequence>
<evidence type="ECO:0000256" key="1">
    <source>
        <dbReference type="ARBA" id="ARBA00022786"/>
    </source>
</evidence>
<dbReference type="InterPro" id="IPR045464">
    <property type="entry name" value="Hrt3/FBXO9_C"/>
</dbReference>
<dbReference type="SUPFAM" id="SSF81383">
    <property type="entry name" value="F-box domain"/>
    <property type="match status" value="1"/>
</dbReference>
<dbReference type="EMBL" id="KN834770">
    <property type="protein sequence ID" value="KIK61815.1"/>
    <property type="molecule type" value="Genomic_DNA"/>
</dbReference>
<dbReference type="GO" id="GO:0031146">
    <property type="term" value="P:SCF-dependent proteasomal ubiquitin-dependent protein catabolic process"/>
    <property type="evidence" value="ECO:0007669"/>
    <property type="project" value="TreeGrafter"/>
</dbReference>
<organism evidence="5 6">
    <name type="scientific">Collybiopsis luxurians FD-317 M1</name>
    <dbReference type="NCBI Taxonomy" id="944289"/>
    <lineage>
        <taxon>Eukaryota</taxon>
        <taxon>Fungi</taxon>
        <taxon>Dikarya</taxon>
        <taxon>Basidiomycota</taxon>
        <taxon>Agaricomycotina</taxon>
        <taxon>Agaricomycetes</taxon>
        <taxon>Agaricomycetidae</taxon>
        <taxon>Agaricales</taxon>
        <taxon>Marasmiineae</taxon>
        <taxon>Omphalotaceae</taxon>
        <taxon>Collybiopsis</taxon>
        <taxon>Collybiopsis luxurians</taxon>
    </lineage>
</organism>
<dbReference type="PANTHER" id="PTHR12874">
    <property type="entry name" value="F-BOX ONLY PROTEIN 48-RELATED"/>
    <property type="match status" value="1"/>
</dbReference>
<evidence type="ECO:0000313" key="6">
    <source>
        <dbReference type="Proteomes" id="UP000053593"/>
    </source>
</evidence>
<name>A0A0D0BDK9_9AGAR</name>
<evidence type="ECO:0000256" key="2">
    <source>
        <dbReference type="PROSITE-ProRule" id="PRU00339"/>
    </source>
</evidence>
<dbReference type="PROSITE" id="PS50005">
    <property type="entry name" value="TPR"/>
    <property type="match status" value="1"/>
</dbReference>
<dbReference type="HOGENOM" id="CLU_017706_2_0_1"/>
<dbReference type="Proteomes" id="UP000053593">
    <property type="component" value="Unassembled WGS sequence"/>
</dbReference>
<keyword evidence="1" id="KW-0833">Ubl conjugation pathway</keyword>
<dbReference type="PANTHER" id="PTHR12874:SF9">
    <property type="entry name" value="F-BOX ONLY PROTEIN 48"/>
    <property type="match status" value="1"/>
</dbReference>
<dbReference type="Pfam" id="PF12937">
    <property type="entry name" value="F-box-like"/>
    <property type="match status" value="1"/>
</dbReference>
<dbReference type="PROSITE" id="PS50181">
    <property type="entry name" value="FBOX"/>
    <property type="match status" value="1"/>
</dbReference>
<reference evidence="5 6" key="1">
    <citation type="submission" date="2014-04" db="EMBL/GenBank/DDBJ databases">
        <title>Evolutionary Origins and Diversification of the Mycorrhizal Mutualists.</title>
        <authorList>
            <consortium name="DOE Joint Genome Institute"/>
            <consortium name="Mycorrhizal Genomics Consortium"/>
            <person name="Kohler A."/>
            <person name="Kuo A."/>
            <person name="Nagy L.G."/>
            <person name="Floudas D."/>
            <person name="Copeland A."/>
            <person name="Barry K.W."/>
            <person name="Cichocki N."/>
            <person name="Veneault-Fourrey C."/>
            <person name="LaButti K."/>
            <person name="Lindquist E.A."/>
            <person name="Lipzen A."/>
            <person name="Lundell T."/>
            <person name="Morin E."/>
            <person name="Murat C."/>
            <person name="Riley R."/>
            <person name="Ohm R."/>
            <person name="Sun H."/>
            <person name="Tunlid A."/>
            <person name="Henrissat B."/>
            <person name="Grigoriev I.V."/>
            <person name="Hibbett D.S."/>
            <person name="Martin F."/>
        </authorList>
    </citation>
    <scope>NUCLEOTIDE SEQUENCE [LARGE SCALE GENOMIC DNA]</scope>
    <source>
        <strain evidence="5 6">FD-317 M1</strain>
    </source>
</reference>
<dbReference type="InterPro" id="IPR019734">
    <property type="entry name" value="TPR_rpt"/>
</dbReference>
<keyword evidence="2" id="KW-0802">TPR repeat</keyword>
<dbReference type="InterPro" id="IPR036047">
    <property type="entry name" value="F-box-like_dom_sf"/>
</dbReference>
<feature type="compositionally biased region" description="Basic residues" evidence="3">
    <location>
        <begin position="331"/>
        <end position="347"/>
    </location>
</feature>
<feature type="domain" description="F-box" evidence="4">
    <location>
        <begin position="120"/>
        <end position="166"/>
    </location>
</feature>
<accession>A0A0D0BDK9</accession>
<dbReference type="SMART" id="SM00028">
    <property type="entry name" value="TPR"/>
    <property type="match status" value="1"/>
</dbReference>
<dbReference type="Pfam" id="PF19270">
    <property type="entry name" value="FBO_C"/>
    <property type="match status" value="1"/>
</dbReference>
<dbReference type="OrthoDB" id="2117972at2759"/>
<dbReference type="GO" id="GO:0005737">
    <property type="term" value="C:cytoplasm"/>
    <property type="evidence" value="ECO:0007669"/>
    <property type="project" value="TreeGrafter"/>
</dbReference>
<evidence type="ECO:0000313" key="5">
    <source>
        <dbReference type="EMBL" id="KIK61815.1"/>
    </source>
</evidence>
<protein>
    <recommendedName>
        <fullName evidence="4">F-box domain-containing protein</fullName>
    </recommendedName>
</protein>
<evidence type="ECO:0000259" key="4">
    <source>
        <dbReference type="PROSITE" id="PS50181"/>
    </source>
</evidence>
<dbReference type="Gene3D" id="1.20.1280.50">
    <property type="match status" value="1"/>
</dbReference>
<gene>
    <name evidence="5" type="ORF">GYMLUDRAFT_224945</name>
</gene>
<proteinExistence type="predicted"/>
<evidence type="ECO:0000256" key="3">
    <source>
        <dbReference type="SAM" id="MobiDB-lite"/>
    </source>
</evidence>